<feature type="domain" description="At2g35280-like TPR" evidence="1">
    <location>
        <begin position="414"/>
        <end position="501"/>
    </location>
</feature>
<organism evidence="2 3">
    <name type="scientific">Solanum commersonii</name>
    <name type="common">Commerson's wild potato</name>
    <name type="synonym">Commerson's nightshade</name>
    <dbReference type="NCBI Taxonomy" id="4109"/>
    <lineage>
        <taxon>Eukaryota</taxon>
        <taxon>Viridiplantae</taxon>
        <taxon>Streptophyta</taxon>
        <taxon>Embryophyta</taxon>
        <taxon>Tracheophyta</taxon>
        <taxon>Spermatophyta</taxon>
        <taxon>Magnoliopsida</taxon>
        <taxon>eudicotyledons</taxon>
        <taxon>Gunneridae</taxon>
        <taxon>Pentapetalae</taxon>
        <taxon>asterids</taxon>
        <taxon>lamiids</taxon>
        <taxon>Solanales</taxon>
        <taxon>Solanaceae</taxon>
        <taxon>Solanoideae</taxon>
        <taxon>Solaneae</taxon>
        <taxon>Solanum</taxon>
    </lineage>
</organism>
<dbReference type="PANTHER" id="PTHR33784">
    <property type="entry name" value="OS05G0482100 PROTEIN"/>
    <property type="match status" value="1"/>
</dbReference>
<dbReference type="AlphaFoldDB" id="A0A9J5Y559"/>
<dbReference type="EMBL" id="JACXVP010000007">
    <property type="protein sequence ID" value="KAG5594736.1"/>
    <property type="molecule type" value="Genomic_DNA"/>
</dbReference>
<reference evidence="2 3" key="1">
    <citation type="submission" date="2020-09" db="EMBL/GenBank/DDBJ databases">
        <title>De no assembly of potato wild relative species, Solanum commersonii.</title>
        <authorList>
            <person name="Cho K."/>
        </authorList>
    </citation>
    <scope>NUCLEOTIDE SEQUENCE [LARGE SCALE GENOMIC DNA]</scope>
    <source>
        <strain evidence="2">LZ3.2</strain>
        <tissue evidence="2">Leaf</tissue>
    </source>
</reference>
<dbReference type="Proteomes" id="UP000824120">
    <property type="component" value="Chromosome 7"/>
</dbReference>
<accession>A0A9J5Y559</accession>
<keyword evidence="3" id="KW-1185">Reference proteome</keyword>
<name>A0A9J5Y559_SOLCO</name>
<dbReference type="InterPro" id="IPR040338">
    <property type="entry name" value="At1g67623-like"/>
</dbReference>
<dbReference type="OrthoDB" id="1293639at2759"/>
<dbReference type="PANTHER" id="PTHR33784:SF10">
    <property type="entry name" value="F-BOX PROTEIN"/>
    <property type="match status" value="1"/>
</dbReference>
<comment type="caution">
    <text evidence="2">The sequence shown here is derived from an EMBL/GenBank/DDBJ whole genome shotgun (WGS) entry which is preliminary data.</text>
</comment>
<proteinExistence type="predicted"/>
<dbReference type="InterPro" id="IPR057136">
    <property type="entry name" value="At2g35280_TPR_dom"/>
</dbReference>
<protein>
    <recommendedName>
        <fullName evidence="1">At2g35280-like TPR domain-containing protein</fullName>
    </recommendedName>
</protein>
<dbReference type="Pfam" id="PF23310">
    <property type="entry name" value="TPR_27"/>
    <property type="match status" value="1"/>
</dbReference>
<gene>
    <name evidence="2" type="ORF">H5410_035968</name>
</gene>
<evidence type="ECO:0000313" key="3">
    <source>
        <dbReference type="Proteomes" id="UP000824120"/>
    </source>
</evidence>
<evidence type="ECO:0000259" key="1">
    <source>
        <dbReference type="Pfam" id="PF23310"/>
    </source>
</evidence>
<evidence type="ECO:0000313" key="2">
    <source>
        <dbReference type="EMBL" id="KAG5594736.1"/>
    </source>
</evidence>
<sequence length="548" mass="63265">MEELFVGIDCRGEWVEKKNRYIWRWKDVMEKCVYNCQLKDLVMSYIPHFFHNEKVLPFKIIDQPSLVVYLRGAERLPILRVYVDENPIEENHNLEEDQQDMLNDEFDDRHNPPIPIVGSNIPYSSQSSYVNNVRDDETGFYKGMTFKNKEKLANSLKIACLKKDFRLKKHAKSNVRETHEHGYAVLNAYHYMLKIANPGSKTALSLDENGRFKDLVPKAAETLERIGFHTWSRAFCSGNRYNIMTSNIAESVNSMFDVEREFPIVIEKYLLHMLIKANLEEGDIRDGVELVNHFQQEKISGPYVGTLATKELHAQIEMLHKELLIDIVERIASYSLKDLIRVKLRVLNEVANEPSVHQKVTLVSIPYRRWSTVQEAISFLEMCRASGNLEVLDRKGVVILLSILVFIWPCSVVRKCTSFLEMCRASGNLEALYRKGVYDFFKRSDSNGLGILSQAANGGHIGASYVLAIISIFNGGESMREGMMFIANMTPLKLRRCREKLLYTLYGRLPKPHLLGERPICCTVQNLHFRCELCRCDLEIDEVVKFLY</sequence>